<keyword evidence="2" id="KW-1185">Reference proteome</keyword>
<comment type="caution">
    <text evidence="1">The sequence shown here is derived from an EMBL/GenBank/DDBJ whole genome shotgun (WGS) entry which is preliminary data.</text>
</comment>
<gene>
    <name evidence="1" type="ORF">PSON_ATCC_30995.1.T0920149</name>
</gene>
<dbReference type="PANTHER" id="PTHR12277:SF81">
    <property type="entry name" value="PROTEIN ABHD13"/>
    <property type="match status" value="1"/>
</dbReference>
<organism evidence="1 2">
    <name type="scientific">Paramecium sonneborni</name>
    <dbReference type="NCBI Taxonomy" id="65129"/>
    <lineage>
        <taxon>Eukaryota</taxon>
        <taxon>Sar</taxon>
        <taxon>Alveolata</taxon>
        <taxon>Ciliophora</taxon>
        <taxon>Intramacronucleata</taxon>
        <taxon>Oligohymenophorea</taxon>
        <taxon>Peniculida</taxon>
        <taxon>Parameciidae</taxon>
        <taxon>Paramecium</taxon>
    </lineage>
</organism>
<accession>A0A8S1Q148</accession>
<sequence>MVFPGSNCLYYYYQFLLNSNSDDIYQTIKFIQNLKYIDHNNSQQKFLNIKRFFEIQYQIFYNLNGKLNQQQRKYYQLLSKFIQTIRDETNITLIQQESTNLSKFLNSYLDHSAKIFFILKPLFQDILFGLEYCQQQILLKNPNSTREIIKYNNNSIDCLYILKDPKGPTVLFCNPNGVYYENFYQNFTTKKMYKQKNFNLIFWNYCGYGFSTGTLSTKNLIDCGLFIAQYFQNKYKIKTLGVHGYSLGGMIATEIAYKLNLSFLVADRTFSSLGQTASIMFNFSYMKLILYCLVNWDYPNYLSYYNFKGPKIIIQDANDEMIPYQAQLQTSLVRLFFTNTTQAQLYSKFYQESKQYLDFFFQKILSKAQTNSLIQSLQILINCENHNNNGKNHNNKIQSNNQQKYKEFVELLSQIEYCNNNIFQVINQNPTSEKIALFFGSCFIFEQNFIISIKKILARIQKFLNQNSAQYNELNQDHIPYHEQLILKTIVQIVKNFKSTKQIQKLQEIKKKKTLFNLIAIHCGHNENIGLEDEKKLQDFLMSNLII</sequence>
<dbReference type="GO" id="GO:0008474">
    <property type="term" value="F:palmitoyl-(protein) hydrolase activity"/>
    <property type="evidence" value="ECO:0007669"/>
    <property type="project" value="TreeGrafter"/>
</dbReference>
<evidence type="ECO:0000313" key="1">
    <source>
        <dbReference type="EMBL" id="CAD8108931.1"/>
    </source>
</evidence>
<evidence type="ECO:0000313" key="2">
    <source>
        <dbReference type="Proteomes" id="UP000692954"/>
    </source>
</evidence>
<reference evidence="1" key="1">
    <citation type="submission" date="2021-01" db="EMBL/GenBank/DDBJ databases">
        <authorList>
            <consortium name="Genoscope - CEA"/>
            <person name="William W."/>
        </authorList>
    </citation>
    <scope>NUCLEOTIDE SEQUENCE</scope>
</reference>
<protein>
    <submittedName>
        <fullName evidence="1">Uncharacterized protein</fullName>
    </submittedName>
</protein>
<dbReference type="GO" id="GO:0016020">
    <property type="term" value="C:membrane"/>
    <property type="evidence" value="ECO:0007669"/>
    <property type="project" value="TreeGrafter"/>
</dbReference>
<dbReference type="AlphaFoldDB" id="A0A8S1Q148"/>
<dbReference type="InterPro" id="IPR008536">
    <property type="entry name" value="DUF818"/>
</dbReference>
<name>A0A8S1Q148_9CILI</name>
<dbReference type="EMBL" id="CAJJDN010000092">
    <property type="protein sequence ID" value="CAD8108931.1"/>
    <property type="molecule type" value="Genomic_DNA"/>
</dbReference>
<proteinExistence type="predicted"/>
<dbReference type="OrthoDB" id="288896at2759"/>
<dbReference type="Pfam" id="PF05677">
    <property type="entry name" value="DUF818"/>
    <property type="match status" value="1"/>
</dbReference>
<dbReference type="Proteomes" id="UP000692954">
    <property type="component" value="Unassembled WGS sequence"/>
</dbReference>
<dbReference type="PANTHER" id="PTHR12277">
    <property type="entry name" value="ALPHA/BETA HYDROLASE DOMAIN-CONTAINING PROTEIN"/>
    <property type="match status" value="1"/>
</dbReference>